<evidence type="ECO:0000313" key="10">
    <source>
        <dbReference type="Proteomes" id="UP000228948"/>
    </source>
</evidence>
<comment type="subcellular location">
    <subcellularLocation>
        <location evidence="1 8">Cell membrane</location>
        <topology evidence="1 8">Multi-pass membrane protein</topology>
    </subcellularLocation>
</comment>
<evidence type="ECO:0000256" key="3">
    <source>
        <dbReference type="ARBA" id="ARBA00022448"/>
    </source>
</evidence>
<protein>
    <recommendedName>
        <fullName evidence="8">Probable membrane transporter protein</fullName>
    </recommendedName>
</protein>
<dbReference type="Proteomes" id="UP000228948">
    <property type="component" value="Chromosome"/>
</dbReference>
<feature type="transmembrane region" description="Helical" evidence="8">
    <location>
        <begin position="30"/>
        <end position="54"/>
    </location>
</feature>
<evidence type="ECO:0000256" key="6">
    <source>
        <dbReference type="ARBA" id="ARBA00022989"/>
    </source>
</evidence>
<feature type="transmembrane region" description="Helical" evidence="8">
    <location>
        <begin position="169"/>
        <end position="188"/>
    </location>
</feature>
<feature type="transmembrane region" description="Helical" evidence="8">
    <location>
        <begin position="225"/>
        <end position="246"/>
    </location>
</feature>
<keyword evidence="10" id="KW-1185">Reference proteome</keyword>
<evidence type="ECO:0000256" key="8">
    <source>
        <dbReference type="RuleBase" id="RU363041"/>
    </source>
</evidence>
<evidence type="ECO:0000256" key="7">
    <source>
        <dbReference type="ARBA" id="ARBA00023136"/>
    </source>
</evidence>
<organism evidence="9 10">
    <name type="scientific">Roseinatronobacter bogoriensis subsp. barguzinensis</name>
    <dbReference type="NCBI Taxonomy" id="441209"/>
    <lineage>
        <taxon>Bacteria</taxon>
        <taxon>Pseudomonadati</taxon>
        <taxon>Pseudomonadota</taxon>
        <taxon>Alphaproteobacteria</taxon>
        <taxon>Rhodobacterales</taxon>
        <taxon>Paracoccaceae</taxon>
        <taxon>Roseinatronobacter</taxon>
    </lineage>
</organism>
<dbReference type="PANTHER" id="PTHR30269:SF37">
    <property type="entry name" value="MEMBRANE TRANSPORTER PROTEIN"/>
    <property type="match status" value="1"/>
</dbReference>
<dbReference type="InterPro" id="IPR002781">
    <property type="entry name" value="TM_pro_TauE-like"/>
</dbReference>
<dbReference type="InterPro" id="IPR052017">
    <property type="entry name" value="TSUP"/>
</dbReference>
<keyword evidence="4 8" id="KW-1003">Cell membrane</keyword>
<accession>A0A2K8KGX3</accession>
<evidence type="ECO:0000256" key="2">
    <source>
        <dbReference type="ARBA" id="ARBA00009142"/>
    </source>
</evidence>
<feature type="transmembrane region" description="Helical" evidence="8">
    <location>
        <begin position="6"/>
        <end position="23"/>
    </location>
</feature>
<dbReference type="OrthoDB" id="8421744at2"/>
<dbReference type="GO" id="GO:0005886">
    <property type="term" value="C:plasma membrane"/>
    <property type="evidence" value="ECO:0007669"/>
    <property type="project" value="UniProtKB-SubCell"/>
</dbReference>
<keyword evidence="3" id="KW-0813">Transport</keyword>
<sequence length="247" mass="26729">MSWHDIAFILAGALAGGFINGLAGTGTALFALGFLMVALDPISAVGVVTLMSVVTGMQGLWEIRKALRYNVARLMRFILPGLAGVPVGVALLTFINAEILKLLIAGLLILYGGFFSFRRNLPKFERRTPVLDSMMGFSGGFLGGMAGLSGALLVIWCSMRPWPKAETRAVLQPFNVSILGTTTAMLWWRGVYTSTTMTAFLIALPASFLAVQVGLWMFRRISDTAFRRLLIGLSLLLGLGLLVNVLW</sequence>
<name>A0A2K8KGX3_9RHOB</name>
<evidence type="ECO:0000256" key="5">
    <source>
        <dbReference type="ARBA" id="ARBA00022692"/>
    </source>
</evidence>
<evidence type="ECO:0000256" key="1">
    <source>
        <dbReference type="ARBA" id="ARBA00004651"/>
    </source>
</evidence>
<dbReference type="KEGG" id="rbg:BG454_16680"/>
<dbReference type="RefSeq" id="WP_071481683.1">
    <property type="nucleotide sequence ID" value="NZ_CP024899.1"/>
</dbReference>
<dbReference type="AlphaFoldDB" id="A0A2K8KGX3"/>
<feature type="transmembrane region" description="Helical" evidence="8">
    <location>
        <begin position="99"/>
        <end position="117"/>
    </location>
</feature>
<reference evidence="9 10" key="1">
    <citation type="submission" date="2017-11" db="EMBL/GenBank/DDBJ databases">
        <title>Revised Sequence and Annotation of the Rhodobaca barguzinensis strain alga05 Genome.</title>
        <authorList>
            <person name="Kopejtka K."/>
            <person name="Tomasch J.M."/>
            <person name="Bunk B."/>
            <person name="Koblizek M."/>
        </authorList>
    </citation>
    <scope>NUCLEOTIDE SEQUENCE [LARGE SCALE GENOMIC DNA]</scope>
    <source>
        <strain evidence="10">alga05</strain>
    </source>
</reference>
<dbReference type="Pfam" id="PF01925">
    <property type="entry name" value="TauE"/>
    <property type="match status" value="1"/>
</dbReference>
<proteinExistence type="inferred from homology"/>
<feature type="transmembrane region" description="Helical" evidence="8">
    <location>
        <begin position="74"/>
        <end position="92"/>
    </location>
</feature>
<dbReference type="PANTHER" id="PTHR30269">
    <property type="entry name" value="TRANSMEMBRANE PROTEIN YFCA"/>
    <property type="match status" value="1"/>
</dbReference>
<feature type="transmembrane region" description="Helical" evidence="8">
    <location>
        <begin position="200"/>
        <end position="218"/>
    </location>
</feature>
<keyword evidence="7 8" id="KW-0472">Membrane</keyword>
<dbReference type="EMBL" id="CP024899">
    <property type="protein sequence ID" value="ATX67243.1"/>
    <property type="molecule type" value="Genomic_DNA"/>
</dbReference>
<evidence type="ECO:0000313" key="9">
    <source>
        <dbReference type="EMBL" id="ATX67243.1"/>
    </source>
</evidence>
<feature type="transmembrane region" description="Helical" evidence="8">
    <location>
        <begin position="137"/>
        <end position="157"/>
    </location>
</feature>
<evidence type="ECO:0000256" key="4">
    <source>
        <dbReference type="ARBA" id="ARBA00022475"/>
    </source>
</evidence>
<comment type="similarity">
    <text evidence="2 8">Belongs to the 4-toluene sulfonate uptake permease (TSUP) (TC 2.A.102) family.</text>
</comment>
<keyword evidence="6 8" id="KW-1133">Transmembrane helix</keyword>
<keyword evidence="5 8" id="KW-0812">Transmembrane</keyword>
<dbReference type="STRING" id="441209.GCA_001870665_03122"/>
<gene>
    <name evidence="9" type="ORF">BG454_16680</name>
</gene>